<dbReference type="Proteomes" id="UP000279384">
    <property type="component" value="Unassembled WGS sequence"/>
</dbReference>
<organism evidence="1 2">
    <name type="scientific">Vogesella indigofera</name>
    <name type="common">Pseudomonas indigofera</name>
    <dbReference type="NCBI Taxonomy" id="45465"/>
    <lineage>
        <taxon>Bacteria</taxon>
        <taxon>Pseudomonadati</taxon>
        <taxon>Pseudomonadota</taxon>
        <taxon>Betaproteobacteria</taxon>
        <taxon>Neisseriales</taxon>
        <taxon>Chromobacteriaceae</taxon>
        <taxon>Vogesella</taxon>
    </lineage>
</organism>
<gene>
    <name evidence="1" type="ORF">C8E02_1140</name>
</gene>
<evidence type="ECO:0000313" key="2">
    <source>
        <dbReference type="Proteomes" id="UP000279384"/>
    </source>
</evidence>
<protein>
    <submittedName>
        <fullName evidence="1">Uncharacterized protein</fullName>
    </submittedName>
</protein>
<comment type="caution">
    <text evidence="1">The sequence shown here is derived from an EMBL/GenBank/DDBJ whole genome shotgun (WGS) entry which is preliminary data.</text>
</comment>
<evidence type="ECO:0000313" key="1">
    <source>
        <dbReference type="EMBL" id="RKQ61368.1"/>
    </source>
</evidence>
<dbReference type="AlphaFoldDB" id="A0A495BJS5"/>
<sequence length="73" mass="7768">MDKRIIFPNEGGGIAVLIPALECELALEEITAKDVPAGLPYLIVDVADIPADRTFRAAWEADFSSPHGFGGQA</sequence>
<dbReference type="EMBL" id="RBID01000011">
    <property type="protein sequence ID" value="RKQ61368.1"/>
    <property type="molecule type" value="Genomic_DNA"/>
</dbReference>
<accession>A0A495BJS5</accession>
<reference evidence="1 2" key="1">
    <citation type="submission" date="2018-10" db="EMBL/GenBank/DDBJ databases">
        <title>Genomic Encyclopedia of Type Strains, Phase IV (KMG-IV): sequencing the most valuable type-strain genomes for metagenomic binning, comparative biology and taxonomic classification.</title>
        <authorList>
            <person name="Goeker M."/>
        </authorList>
    </citation>
    <scope>NUCLEOTIDE SEQUENCE [LARGE SCALE GENOMIC DNA]</scope>
    <source>
        <strain evidence="1 2">DSM 3303</strain>
    </source>
</reference>
<name>A0A495BJS5_VOGIN</name>
<proteinExistence type="predicted"/>
<dbReference type="RefSeq" id="WP_120809966.1">
    <property type="nucleotide sequence ID" value="NZ_RBID01000011.1"/>
</dbReference>